<evidence type="ECO:0000313" key="4">
    <source>
        <dbReference type="Proteomes" id="UP000231034"/>
    </source>
</evidence>
<dbReference type="InterPro" id="IPR023346">
    <property type="entry name" value="Lysozyme-like_dom_sf"/>
</dbReference>
<evidence type="ECO:0000313" key="3">
    <source>
        <dbReference type="EMBL" id="PJA84907.1"/>
    </source>
</evidence>
<sequence length="404" mass="45779">MSKFFKITLLLVLLSALVLPNFLGFAQMTPEQERAQLEKELKELEEKIRQYEIDITKTEAEKQTLQYRINTLRNRISQLDLEIRRGNIIIQDLGLQIQDTEGSIEKTSLKIEDSREKLAGILKVIYEEDQKSLIEILLSERTLSGFFDNLMALEVLNSESQELLENIKGLKSTLESQKEKLDEGKDSLARTVKVQTLQKQQSEEFKKEQEKLRNMKEAQYQQYLKEKQELEKRAAEIMTRITQLTLPGLAVPQTRKELYELASWAGNSAGGVRPALILGLIEVESALGINVGQCNCAGQPVCRYPELSYKQVMSNKQWDAFLKITQELGLNPNTTPVSCYVSGGQVQMGGAMGPAQFMPNTWLNLGYQQKVENITGIKPANPWRARDAFLAAALYLANWNASTQ</sequence>
<gene>
    <name evidence="3" type="ORF">CO145_00350</name>
</gene>
<feature type="non-terminal residue" evidence="3">
    <location>
        <position position="404"/>
    </location>
</feature>
<dbReference type="Gene3D" id="6.10.250.3150">
    <property type="match status" value="1"/>
</dbReference>
<protein>
    <recommendedName>
        <fullName evidence="2">Transglycosylase SLT domain-containing protein</fullName>
    </recommendedName>
</protein>
<feature type="coiled-coil region" evidence="1">
    <location>
        <begin position="27"/>
        <end position="82"/>
    </location>
</feature>
<dbReference type="Proteomes" id="UP000231034">
    <property type="component" value="Unassembled WGS sequence"/>
</dbReference>
<feature type="domain" description="Transglycosylase SLT" evidence="2">
    <location>
        <begin position="270"/>
        <end position="398"/>
    </location>
</feature>
<comment type="caution">
    <text evidence="3">The sequence shown here is derived from an EMBL/GenBank/DDBJ whole genome shotgun (WGS) entry which is preliminary data.</text>
</comment>
<dbReference type="SUPFAM" id="SSF90257">
    <property type="entry name" value="Myosin rod fragments"/>
    <property type="match status" value="1"/>
</dbReference>
<organism evidence="3 4">
    <name type="scientific">Candidatus Nealsonbacteria bacterium CG_4_9_14_3_um_filter_37_13</name>
    <dbReference type="NCBI Taxonomy" id="1974695"/>
    <lineage>
        <taxon>Bacteria</taxon>
        <taxon>Candidatus Nealsoniibacteriota</taxon>
    </lineage>
</organism>
<name>A0A2M7Z5U2_9BACT</name>
<dbReference type="InterPro" id="IPR031304">
    <property type="entry name" value="SLT_2"/>
</dbReference>
<proteinExistence type="predicted"/>
<dbReference type="Gene3D" id="1.10.8.350">
    <property type="entry name" value="Bacterial muramidase"/>
    <property type="match status" value="1"/>
</dbReference>
<reference evidence="4" key="1">
    <citation type="submission" date="2017-09" db="EMBL/GenBank/DDBJ databases">
        <title>Depth-based differentiation of microbial function through sediment-hosted aquifers and enrichment of novel symbionts in the deep terrestrial subsurface.</title>
        <authorList>
            <person name="Probst A.J."/>
            <person name="Ladd B."/>
            <person name="Jarett J.K."/>
            <person name="Geller-Mcgrath D.E."/>
            <person name="Sieber C.M.K."/>
            <person name="Emerson J.B."/>
            <person name="Anantharaman K."/>
            <person name="Thomas B.C."/>
            <person name="Malmstrom R."/>
            <person name="Stieglmeier M."/>
            <person name="Klingl A."/>
            <person name="Woyke T."/>
            <person name="Ryan C.M."/>
            <person name="Banfield J.F."/>
        </authorList>
    </citation>
    <scope>NUCLEOTIDE SEQUENCE [LARGE SCALE GENOMIC DNA]</scope>
</reference>
<evidence type="ECO:0000259" key="2">
    <source>
        <dbReference type="Pfam" id="PF13406"/>
    </source>
</evidence>
<dbReference type="Pfam" id="PF13406">
    <property type="entry name" value="SLT_2"/>
    <property type="match status" value="1"/>
</dbReference>
<dbReference type="EMBL" id="PFVR01000010">
    <property type="protein sequence ID" value="PJA84907.1"/>
    <property type="molecule type" value="Genomic_DNA"/>
</dbReference>
<feature type="coiled-coil region" evidence="1">
    <location>
        <begin position="153"/>
        <end position="240"/>
    </location>
</feature>
<accession>A0A2M7Z5U2</accession>
<evidence type="ECO:0000256" key="1">
    <source>
        <dbReference type="SAM" id="Coils"/>
    </source>
</evidence>
<dbReference type="AlphaFoldDB" id="A0A2M7Z5U2"/>
<dbReference type="SUPFAM" id="SSF53955">
    <property type="entry name" value="Lysozyme-like"/>
    <property type="match status" value="1"/>
</dbReference>
<keyword evidence="1" id="KW-0175">Coiled coil</keyword>